<proteinExistence type="inferred from homology"/>
<reference evidence="11 12" key="1">
    <citation type="journal article" date="2017" name="Syst. Appl. Microbiol.">
        <title>Soybeans inoculated with root zone soils of Canadian native legumes harbour diverse and novel Bradyrhizobium spp. that possess agricultural potential.</title>
        <authorList>
            <person name="Bromfield E.S.P."/>
            <person name="Cloutier S."/>
            <person name="Tambong J.T."/>
            <person name="Tran Thi T.V."/>
        </authorList>
    </citation>
    <scope>NUCLEOTIDE SEQUENCE [LARGE SCALE GENOMIC DNA]</scope>
    <source>
        <strain evidence="11 12">39S1MB</strain>
    </source>
</reference>
<evidence type="ECO:0000259" key="10">
    <source>
        <dbReference type="Pfam" id="PF08323"/>
    </source>
</evidence>
<dbReference type="RefSeq" id="WP_094896663.1">
    <property type="nucleotide sequence ID" value="NZ_CP029426.2"/>
</dbReference>
<keyword evidence="5 8" id="KW-0328">Glycosyltransferase</keyword>
<dbReference type="Proteomes" id="UP000215884">
    <property type="component" value="Chromosome"/>
</dbReference>
<dbReference type="UniPathway" id="UPA00164"/>
<accession>A0A2U8PTA4</accession>
<feature type="domain" description="Glycosyl transferase family 1" evidence="9">
    <location>
        <begin position="292"/>
        <end position="418"/>
    </location>
</feature>
<dbReference type="OrthoDB" id="9808590at2"/>
<dbReference type="EMBL" id="CP029426">
    <property type="protein sequence ID" value="AWM00871.1"/>
    <property type="molecule type" value="Genomic_DNA"/>
</dbReference>
<dbReference type="CDD" id="cd03791">
    <property type="entry name" value="GT5_Glycogen_synthase_DULL1-like"/>
    <property type="match status" value="1"/>
</dbReference>
<dbReference type="Pfam" id="PF00534">
    <property type="entry name" value="Glycos_transf_1"/>
    <property type="match status" value="1"/>
</dbReference>
<keyword evidence="7 8" id="KW-0320">Glycogen biosynthesis</keyword>
<reference evidence="11 12" key="2">
    <citation type="journal article" date="2019" name="Int. J. Syst. Evol. Microbiol.">
        <title>Description and complete genome sequence of Bradyrhizobium amphicarpaeae sp. nov., harbouring photosystem and nitrogen-fixation genes.</title>
        <authorList>
            <person name="Bromfield E.S.P."/>
            <person name="Cloutier S."/>
            <person name="Nguyen H.D.T."/>
        </authorList>
    </citation>
    <scope>NUCLEOTIDE SEQUENCE [LARGE SCALE GENOMIC DNA]</scope>
    <source>
        <strain evidence="11 12">39S1MB</strain>
    </source>
</reference>
<name>A0A2U8PTA4_9BRAD</name>
<dbReference type="NCBIfam" id="NF001901">
    <property type="entry name" value="PRK00654.1-5"/>
    <property type="match status" value="1"/>
</dbReference>
<evidence type="ECO:0000313" key="12">
    <source>
        <dbReference type="Proteomes" id="UP000215884"/>
    </source>
</evidence>
<keyword evidence="6 8" id="KW-0808">Transferase</keyword>
<evidence type="ECO:0000256" key="2">
    <source>
        <dbReference type="ARBA" id="ARBA00002764"/>
    </source>
</evidence>
<dbReference type="Gene3D" id="3.40.50.2000">
    <property type="entry name" value="Glycogen Phosphorylase B"/>
    <property type="match status" value="2"/>
</dbReference>
<dbReference type="SUPFAM" id="SSF53756">
    <property type="entry name" value="UDP-Glycosyltransferase/glycogen phosphorylase"/>
    <property type="match status" value="1"/>
</dbReference>
<evidence type="ECO:0000256" key="8">
    <source>
        <dbReference type="HAMAP-Rule" id="MF_00484"/>
    </source>
</evidence>
<organism evidence="11 12">
    <name type="scientific">Bradyrhizobium amphicarpaeae</name>
    <dbReference type="NCBI Taxonomy" id="1404768"/>
    <lineage>
        <taxon>Bacteria</taxon>
        <taxon>Pseudomonadati</taxon>
        <taxon>Pseudomonadota</taxon>
        <taxon>Alphaproteobacteria</taxon>
        <taxon>Hyphomicrobiales</taxon>
        <taxon>Nitrobacteraceae</taxon>
        <taxon>Bradyrhizobium</taxon>
    </lineage>
</organism>
<comment type="similarity">
    <text evidence="4 8">Belongs to the glycosyltransferase 1 family. Bacterial/plant glycogen synthase subfamily.</text>
</comment>
<evidence type="ECO:0000256" key="1">
    <source>
        <dbReference type="ARBA" id="ARBA00001478"/>
    </source>
</evidence>
<dbReference type="GO" id="GO:0009011">
    <property type="term" value="F:alpha-1,4-glucan glucosyltransferase (ADP-glucose donor) activity"/>
    <property type="evidence" value="ECO:0007669"/>
    <property type="project" value="UniProtKB-UniRule"/>
</dbReference>
<evidence type="ECO:0000256" key="5">
    <source>
        <dbReference type="ARBA" id="ARBA00022676"/>
    </source>
</evidence>
<dbReference type="GO" id="GO:0005978">
    <property type="term" value="P:glycogen biosynthetic process"/>
    <property type="evidence" value="ECO:0007669"/>
    <property type="project" value="UniProtKB-UniRule"/>
</dbReference>
<dbReference type="EC" id="2.4.1.21" evidence="8"/>
<dbReference type="InterPro" id="IPR001296">
    <property type="entry name" value="Glyco_trans_1"/>
</dbReference>
<dbReference type="PANTHER" id="PTHR45825">
    <property type="entry name" value="GRANULE-BOUND STARCH SYNTHASE 1, CHLOROPLASTIC/AMYLOPLASTIC"/>
    <property type="match status" value="1"/>
</dbReference>
<protein>
    <recommendedName>
        <fullName evidence="8">Glycogen synthase</fullName>
        <ecNumber evidence="8">2.4.1.21</ecNumber>
    </recommendedName>
    <alternativeName>
        <fullName evidence="8">Starch [bacterial glycogen] synthase</fullName>
    </alternativeName>
</protein>
<evidence type="ECO:0000256" key="6">
    <source>
        <dbReference type="ARBA" id="ARBA00022679"/>
    </source>
</evidence>
<evidence type="ECO:0000313" key="11">
    <source>
        <dbReference type="EMBL" id="AWM00871.1"/>
    </source>
</evidence>
<dbReference type="InterPro" id="IPR013534">
    <property type="entry name" value="Starch_synth_cat_dom"/>
</dbReference>
<feature type="domain" description="Starch synthase catalytic" evidence="10">
    <location>
        <begin position="2"/>
        <end position="237"/>
    </location>
</feature>
<dbReference type="AlphaFoldDB" id="A0A2U8PTA4"/>
<dbReference type="PANTHER" id="PTHR45825:SF8">
    <property type="entry name" value="GLYCOGEN SYNTHASE"/>
    <property type="match status" value="1"/>
</dbReference>
<dbReference type="HAMAP" id="MF_00484">
    <property type="entry name" value="Glycogen_synth"/>
    <property type="match status" value="1"/>
</dbReference>
<dbReference type="NCBIfam" id="NF001899">
    <property type="entry name" value="PRK00654.1-2"/>
    <property type="match status" value="1"/>
</dbReference>
<comment type="function">
    <text evidence="2 8">Synthesizes alpha-1,4-glucan chains using ADP-glucose.</text>
</comment>
<gene>
    <name evidence="8" type="primary">glgA</name>
    <name evidence="11" type="ORF">CIT40_13060</name>
</gene>
<dbReference type="KEGG" id="brq:CIT40_13060"/>
<evidence type="ECO:0000256" key="4">
    <source>
        <dbReference type="ARBA" id="ARBA00010281"/>
    </source>
</evidence>
<keyword evidence="12" id="KW-1185">Reference proteome</keyword>
<comment type="caution">
    <text evidence="8">Lacks conserved residue(s) required for the propagation of feature annotation.</text>
</comment>
<evidence type="ECO:0000256" key="3">
    <source>
        <dbReference type="ARBA" id="ARBA00004964"/>
    </source>
</evidence>
<comment type="catalytic activity">
    <reaction evidence="1 8">
        <text>[(1-&gt;4)-alpha-D-glucosyl](n) + ADP-alpha-D-glucose = [(1-&gt;4)-alpha-D-glucosyl](n+1) + ADP + H(+)</text>
        <dbReference type="Rhea" id="RHEA:18189"/>
        <dbReference type="Rhea" id="RHEA-COMP:9584"/>
        <dbReference type="Rhea" id="RHEA-COMP:9587"/>
        <dbReference type="ChEBI" id="CHEBI:15378"/>
        <dbReference type="ChEBI" id="CHEBI:15444"/>
        <dbReference type="ChEBI" id="CHEBI:57498"/>
        <dbReference type="ChEBI" id="CHEBI:456216"/>
        <dbReference type="EC" id="2.4.1.21"/>
    </reaction>
</comment>
<dbReference type="NCBIfam" id="TIGR02095">
    <property type="entry name" value="glgA"/>
    <property type="match status" value="1"/>
</dbReference>
<evidence type="ECO:0000259" key="9">
    <source>
        <dbReference type="Pfam" id="PF00534"/>
    </source>
</evidence>
<dbReference type="Pfam" id="PF08323">
    <property type="entry name" value="Glyco_transf_5"/>
    <property type="match status" value="1"/>
</dbReference>
<comment type="pathway">
    <text evidence="3 8">Glycan biosynthesis; glycogen biosynthesis.</text>
</comment>
<sequence>MRILFATPEVSDFIQVGGLAAVSAALPRALRDFADVRVIIPGYPAVLRGLSDLKTVGRCQPFAALPAFEINLGHTVDGLTYYVVRCPELYERDGTPYGDSRGADWSDNNVRFATFSYAAAQLAMGLVDKEWAADLVHANDWQCALIPGYLEWHYAHIPTVFTIHNLAYQGVFDRSSLAPLGIPEASFNIDGVEFYNRLSFIKAGLVYASHLTTVSQTYAREITTAEFGCGLEGVLQQRANRNQLSGILNGIDETWDPRTCSSLLQPFGAGDWAERALNADDVRDQFGLAVSRGPLFALVARLVHQKGVDLVIESAQAIVDAGGQIVVTGKGEPRFEEALLEAQTRSPRSIAVKIGFDDVEARKIFAGSDFTLMPSRFEPCGLSQMYAQRFGSLPIGHRTGGLAETIVDGETGFLFDHVSAPGFLGSLCRAFSTFGMKDRLDHMRRAAMAQAFSWNQSAKSYAALYRSSI</sequence>
<dbReference type="GO" id="GO:0004373">
    <property type="term" value="F:alpha-1,4-glucan glucosyltransferase (UDP-glucose donor) activity"/>
    <property type="evidence" value="ECO:0007669"/>
    <property type="project" value="InterPro"/>
</dbReference>
<evidence type="ECO:0000256" key="7">
    <source>
        <dbReference type="ARBA" id="ARBA00023056"/>
    </source>
</evidence>
<dbReference type="InterPro" id="IPR011835">
    <property type="entry name" value="GS/SS"/>
</dbReference>